<dbReference type="AlphaFoldDB" id="A0A317CD43"/>
<keyword evidence="4" id="KW-1185">Reference proteome</keyword>
<protein>
    <recommendedName>
        <fullName evidence="5">HupE / UreJ protein</fullName>
    </recommendedName>
</protein>
<feature type="transmembrane region" description="Helical" evidence="1">
    <location>
        <begin position="173"/>
        <end position="195"/>
    </location>
</feature>
<feature type="signal peptide" evidence="2">
    <location>
        <begin position="1"/>
        <end position="22"/>
    </location>
</feature>
<comment type="caution">
    <text evidence="3">The sequence shown here is derived from an EMBL/GenBank/DDBJ whole genome shotgun (WGS) entry which is preliminary data.</text>
</comment>
<evidence type="ECO:0000313" key="3">
    <source>
        <dbReference type="EMBL" id="PWQ96307.1"/>
    </source>
</evidence>
<feature type="transmembrane region" description="Helical" evidence="1">
    <location>
        <begin position="60"/>
        <end position="78"/>
    </location>
</feature>
<accession>A0A317CD43</accession>
<evidence type="ECO:0000256" key="1">
    <source>
        <dbReference type="SAM" id="Phobius"/>
    </source>
</evidence>
<dbReference type="EMBL" id="QGKL01000029">
    <property type="protein sequence ID" value="PWQ96307.1"/>
    <property type="molecule type" value="Genomic_DNA"/>
</dbReference>
<feature type="transmembrane region" description="Helical" evidence="1">
    <location>
        <begin position="32"/>
        <end position="53"/>
    </location>
</feature>
<reference evidence="3 4" key="1">
    <citation type="submission" date="2018-05" db="EMBL/GenBank/DDBJ databases">
        <title>Leucothrix arctica sp. nov., isolated from Arctic seawater.</title>
        <authorList>
            <person name="Choi A."/>
            <person name="Baek K."/>
        </authorList>
    </citation>
    <scope>NUCLEOTIDE SEQUENCE [LARGE SCALE GENOMIC DNA]</scope>
    <source>
        <strain evidence="3 4">IMCC9719</strain>
    </source>
</reference>
<evidence type="ECO:0008006" key="5">
    <source>
        <dbReference type="Google" id="ProtNLM"/>
    </source>
</evidence>
<proteinExistence type="predicted"/>
<feature type="transmembrane region" description="Helical" evidence="1">
    <location>
        <begin position="141"/>
        <end position="166"/>
    </location>
</feature>
<evidence type="ECO:0000313" key="4">
    <source>
        <dbReference type="Proteomes" id="UP000245506"/>
    </source>
</evidence>
<dbReference type="OrthoDB" id="5624749at2"/>
<dbReference type="Proteomes" id="UP000245506">
    <property type="component" value="Unassembled WGS sequence"/>
</dbReference>
<organism evidence="3 4">
    <name type="scientific">Leucothrix arctica</name>
    <dbReference type="NCBI Taxonomy" id="1481894"/>
    <lineage>
        <taxon>Bacteria</taxon>
        <taxon>Pseudomonadati</taxon>
        <taxon>Pseudomonadota</taxon>
        <taxon>Gammaproteobacteria</taxon>
        <taxon>Thiotrichales</taxon>
        <taxon>Thiotrichaceae</taxon>
        <taxon>Leucothrix</taxon>
    </lineage>
</organism>
<keyword evidence="2" id="KW-0732">Signal</keyword>
<feature type="transmembrane region" description="Helical" evidence="1">
    <location>
        <begin position="109"/>
        <end position="126"/>
    </location>
</feature>
<feature type="chain" id="PRO_5016281137" description="HupE / UreJ protein" evidence="2">
    <location>
        <begin position="23"/>
        <end position="200"/>
    </location>
</feature>
<evidence type="ECO:0000256" key="2">
    <source>
        <dbReference type="SAM" id="SignalP"/>
    </source>
</evidence>
<gene>
    <name evidence="3" type="ORF">DKT75_09995</name>
</gene>
<keyword evidence="1" id="KW-0472">Membrane</keyword>
<keyword evidence="1" id="KW-0812">Transmembrane</keyword>
<dbReference type="RefSeq" id="WP_109823279.1">
    <property type="nucleotide sequence ID" value="NZ_QGKL01000029.1"/>
</dbReference>
<keyword evidence="1" id="KW-1133">Transmembrane helix</keyword>
<sequence length="200" mass="21319">MKKLTVLTAVFLCLFSPLAAHAAGANFFEKGLMHPMMVPTQLIAVFALALLLGQQGWRHIRIVIPVFLVTLSAALVMTRYHSASWNPEMILLPLAAITGLALTLKHEWFVAISVVIAMVVAVVIGLDSSVPMIPGLQVRKIYAHLAGTALCVSGLLVIVTLVAYALRNLIQGIILRILGAWSAAGAVLVLALLLANAART</sequence>
<name>A0A317CD43_9GAMM</name>